<dbReference type="AlphaFoldDB" id="A0A1Y2H782"/>
<evidence type="ECO:0000313" key="8">
    <source>
        <dbReference type="EMBL" id="ORZ29553.1"/>
    </source>
</evidence>
<dbReference type="GO" id="GO:0004930">
    <property type="term" value="F:G protein-coupled receptor activity"/>
    <property type="evidence" value="ECO:0007669"/>
    <property type="project" value="TreeGrafter"/>
</dbReference>
<proteinExistence type="predicted"/>
<dbReference type="GO" id="GO:0007166">
    <property type="term" value="P:cell surface receptor signaling pathway"/>
    <property type="evidence" value="ECO:0007669"/>
    <property type="project" value="InterPro"/>
</dbReference>
<feature type="domain" description="G-protein coupled receptors family 2 profile 2" evidence="7">
    <location>
        <begin position="26"/>
        <end position="300"/>
    </location>
</feature>
<dbReference type="Proteomes" id="UP000193411">
    <property type="component" value="Unassembled WGS sequence"/>
</dbReference>
<dbReference type="SUPFAM" id="SSF81321">
    <property type="entry name" value="Family A G protein-coupled receptor-like"/>
    <property type="match status" value="1"/>
</dbReference>
<evidence type="ECO:0000313" key="9">
    <source>
        <dbReference type="Proteomes" id="UP000193411"/>
    </source>
</evidence>
<feature type="compositionally biased region" description="Pro residues" evidence="5">
    <location>
        <begin position="445"/>
        <end position="463"/>
    </location>
</feature>
<dbReference type="Gene3D" id="1.20.1070.10">
    <property type="entry name" value="Rhodopsin 7-helix transmembrane proteins"/>
    <property type="match status" value="1"/>
</dbReference>
<dbReference type="PRINTS" id="PR02001">
    <property type="entry name" value="GCR1CAMPR"/>
</dbReference>
<feature type="region of interest" description="Disordered" evidence="5">
    <location>
        <begin position="315"/>
        <end position="334"/>
    </location>
</feature>
<feature type="transmembrane region" description="Helical" evidence="6">
    <location>
        <begin position="28"/>
        <end position="50"/>
    </location>
</feature>
<gene>
    <name evidence="8" type="ORF">BCR44DRAFT_64929</name>
</gene>
<organism evidence="8 9">
    <name type="scientific">Catenaria anguillulae PL171</name>
    <dbReference type="NCBI Taxonomy" id="765915"/>
    <lineage>
        <taxon>Eukaryota</taxon>
        <taxon>Fungi</taxon>
        <taxon>Fungi incertae sedis</taxon>
        <taxon>Blastocladiomycota</taxon>
        <taxon>Blastocladiomycetes</taxon>
        <taxon>Blastocladiales</taxon>
        <taxon>Catenariaceae</taxon>
        <taxon>Catenaria</taxon>
    </lineage>
</organism>
<feature type="compositionally biased region" description="Low complexity" evidence="5">
    <location>
        <begin position="315"/>
        <end position="324"/>
    </location>
</feature>
<evidence type="ECO:0000259" key="7">
    <source>
        <dbReference type="PROSITE" id="PS50261"/>
    </source>
</evidence>
<keyword evidence="2 6" id="KW-0812">Transmembrane</keyword>
<dbReference type="Pfam" id="PF05462">
    <property type="entry name" value="Dicty_CAR"/>
    <property type="match status" value="1"/>
</dbReference>
<feature type="transmembrane region" description="Helical" evidence="6">
    <location>
        <begin position="247"/>
        <end position="269"/>
    </location>
</feature>
<feature type="region of interest" description="Disordered" evidence="5">
    <location>
        <begin position="439"/>
        <end position="470"/>
    </location>
</feature>
<evidence type="ECO:0000256" key="4">
    <source>
        <dbReference type="ARBA" id="ARBA00023136"/>
    </source>
</evidence>
<dbReference type="GO" id="GO:0005886">
    <property type="term" value="C:plasma membrane"/>
    <property type="evidence" value="ECO:0007669"/>
    <property type="project" value="TreeGrafter"/>
</dbReference>
<evidence type="ECO:0000256" key="5">
    <source>
        <dbReference type="SAM" id="MobiDB-lite"/>
    </source>
</evidence>
<dbReference type="OrthoDB" id="18453at2759"/>
<keyword evidence="3 6" id="KW-1133">Transmembrane helix</keyword>
<keyword evidence="4 6" id="KW-0472">Membrane</keyword>
<protein>
    <recommendedName>
        <fullName evidence="7">G-protein coupled receptors family 2 profile 2 domain-containing protein</fullName>
    </recommendedName>
</protein>
<dbReference type="PANTHER" id="PTHR23112:SF0">
    <property type="entry name" value="TRANSMEMBRANE PROTEIN 116"/>
    <property type="match status" value="1"/>
</dbReference>
<dbReference type="STRING" id="765915.A0A1Y2H782"/>
<keyword evidence="9" id="KW-1185">Reference proteome</keyword>
<accession>A0A1Y2H782</accession>
<dbReference type="PANTHER" id="PTHR23112">
    <property type="entry name" value="G PROTEIN-COUPLED RECEPTOR 157-RELATED"/>
    <property type="match status" value="1"/>
</dbReference>
<comment type="caution">
    <text evidence="8">The sequence shown here is derived from an EMBL/GenBank/DDBJ whole genome shotgun (WGS) entry which is preliminary data.</text>
</comment>
<dbReference type="InterPro" id="IPR017981">
    <property type="entry name" value="GPCR_2-like_7TM"/>
</dbReference>
<evidence type="ECO:0000256" key="2">
    <source>
        <dbReference type="ARBA" id="ARBA00022692"/>
    </source>
</evidence>
<evidence type="ECO:0000256" key="6">
    <source>
        <dbReference type="SAM" id="Phobius"/>
    </source>
</evidence>
<dbReference type="InterPro" id="IPR022343">
    <property type="entry name" value="GCR1-cAMP_receptor"/>
</dbReference>
<name>A0A1Y2H782_9FUNG</name>
<dbReference type="GO" id="GO:0007189">
    <property type="term" value="P:adenylate cyclase-activating G protein-coupled receptor signaling pathway"/>
    <property type="evidence" value="ECO:0007669"/>
    <property type="project" value="TreeGrafter"/>
</dbReference>
<dbReference type="EMBL" id="MCFL01000161">
    <property type="protein sequence ID" value="ORZ29553.1"/>
    <property type="molecule type" value="Genomic_DNA"/>
</dbReference>
<feature type="transmembrane region" description="Helical" evidence="6">
    <location>
        <begin position="188"/>
        <end position="206"/>
    </location>
</feature>
<evidence type="ECO:0000256" key="3">
    <source>
        <dbReference type="ARBA" id="ARBA00022989"/>
    </source>
</evidence>
<comment type="subcellular location">
    <subcellularLocation>
        <location evidence="1">Membrane</location>
        <topology evidence="1">Multi-pass membrane protein</topology>
    </subcellularLocation>
</comment>
<dbReference type="PROSITE" id="PS50261">
    <property type="entry name" value="G_PROTEIN_RECEP_F2_4"/>
    <property type="match status" value="1"/>
</dbReference>
<feature type="transmembrane region" description="Helical" evidence="6">
    <location>
        <begin position="139"/>
        <end position="158"/>
    </location>
</feature>
<feature type="transmembrane region" description="Helical" evidence="6">
    <location>
        <begin position="100"/>
        <end position="127"/>
    </location>
</feature>
<sequence>MYLLVKTPSTFLALPNMLSPPELDTLEAVVRITASISLICLGIMASDIWRKWSKMRNAPSRIVLWFTISAAVPLPLMLLGRSQVPLTEDEDPNPLCLAQAATMTFAFFSQALWSAFMGLNVYLAIVRQLSLGRIRKREYIYHCVAWGVPSFLAVAPMVRPIVLHTPNSVYGNAGMFCWVARSFQSTRVFALLVPLWALFVFTFLVYHSAIKTVRKALNSEDLARSRTNHLAYHQHLKARLRLTVKTALYLLAFFLTYIGLTINRVAVIFMGEERFVYFLLHALTFPSVGLFAAIAYFGNQFISCFGMDQFGSSTDGGSTSGGTSDRSRIGTGAGRSDLASPIPGFAFIHSPQTPPSGNDGSGGRYGRGTAILPVAPTDSSAVFPGASPSQVQLIHLPDPPPHLGPIQLSQAYLGAPIVDPIVPPAYDAIDSVARDSVEAGQVGIPPRPAAVPRGVLPPLPQQPRPRAQTK</sequence>
<feature type="transmembrane region" description="Helical" evidence="6">
    <location>
        <begin position="275"/>
        <end position="297"/>
    </location>
</feature>
<feature type="transmembrane region" description="Helical" evidence="6">
    <location>
        <begin position="62"/>
        <end position="80"/>
    </location>
</feature>
<reference evidence="8 9" key="1">
    <citation type="submission" date="2016-07" db="EMBL/GenBank/DDBJ databases">
        <title>Pervasive Adenine N6-methylation of Active Genes in Fungi.</title>
        <authorList>
            <consortium name="DOE Joint Genome Institute"/>
            <person name="Mondo S.J."/>
            <person name="Dannebaum R.O."/>
            <person name="Kuo R.C."/>
            <person name="Labutti K."/>
            <person name="Haridas S."/>
            <person name="Kuo A."/>
            <person name="Salamov A."/>
            <person name="Ahrendt S.R."/>
            <person name="Lipzen A."/>
            <person name="Sullivan W."/>
            <person name="Andreopoulos W.B."/>
            <person name="Clum A."/>
            <person name="Lindquist E."/>
            <person name="Daum C."/>
            <person name="Ramamoorthy G.K."/>
            <person name="Gryganskyi A."/>
            <person name="Culley D."/>
            <person name="Magnuson J.K."/>
            <person name="James T.Y."/>
            <person name="O'Malley M.A."/>
            <person name="Stajich J.E."/>
            <person name="Spatafora J.W."/>
            <person name="Visel A."/>
            <person name="Grigoriev I.V."/>
        </authorList>
    </citation>
    <scope>NUCLEOTIDE SEQUENCE [LARGE SCALE GENOMIC DNA]</scope>
    <source>
        <strain evidence="8 9">PL171</strain>
    </source>
</reference>
<evidence type="ECO:0000256" key="1">
    <source>
        <dbReference type="ARBA" id="ARBA00004141"/>
    </source>
</evidence>